<accession>A0A9D1YBS8</accession>
<comment type="caution">
    <text evidence="2">The sequence shown here is derived from an EMBL/GenBank/DDBJ whole genome shotgun (WGS) entry which is preliminary data.</text>
</comment>
<dbReference type="SUPFAM" id="SSF51306">
    <property type="entry name" value="LexA/Signal peptidase"/>
    <property type="match status" value="1"/>
</dbReference>
<feature type="transmembrane region" description="Helical" evidence="1">
    <location>
        <begin position="141"/>
        <end position="160"/>
    </location>
</feature>
<name>A0A9D1YBS8_9FIRM</name>
<reference evidence="2" key="1">
    <citation type="journal article" date="2021" name="PeerJ">
        <title>Extensive microbial diversity within the chicken gut microbiome revealed by metagenomics and culture.</title>
        <authorList>
            <person name="Gilroy R."/>
            <person name="Ravi A."/>
            <person name="Getino M."/>
            <person name="Pursley I."/>
            <person name="Horton D.L."/>
            <person name="Alikhan N.F."/>
            <person name="Baker D."/>
            <person name="Gharbi K."/>
            <person name="Hall N."/>
            <person name="Watson M."/>
            <person name="Adriaenssens E.M."/>
            <person name="Foster-Nyarko E."/>
            <person name="Jarju S."/>
            <person name="Secka A."/>
            <person name="Antonio M."/>
            <person name="Oren A."/>
            <person name="Chaudhuri R.R."/>
            <person name="La Ragione R."/>
            <person name="Hildebrand F."/>
            <person name="Pallen M.J."/>
        </authorList>
    </citation>
    <scope>NUCLEOTIDE SEQUENCE</scope>
    <source>
        <strain evidence="2">1282</strain>
    </source>
</reference>
<organism evidence="2 3">
    <name type="scientific">Candidatus Acutalibacter pullistercoris</name>
    <dbReference type="NCBI Taxonomy" id="2838418"/>
    <lineage>
        <taxon>Bacteria</taxon>
        <taxon>Bacillati</taxon>
        <taxon>Bacillota</taxon>
        <taxon>Clostridia</taxon>
        <taxon>Eubacteriales</taxon>
        <taxon>Acutalibacteraceae</taxon>
        <taxon>Acutalibacter</taxon>
    </lineage>
</organism>
<gene>
    <name evidence="2" type="ORF">H9838_02575</name>
</gene>
<dbReference type="EMBL" id="DXDU01000042">
    <property type="protein sequence ID" value="HIY26042.1"/>
    <property type="molecule type" value="Genomic_DNA"/>
</dbReference>
<dbReference type="CDD" id="cd06462">
    <property type="entry name" value="Peptidase_S24_S26"/>
    <property type="match status" value="1"/>
</dbReference>
<evidence type="ECO:0000256" key="1">
    <source>
        <dbReference type="SAM" id="Phobius"/>
    </source>
</evidence>
<protein>
    <submittedName>
        <fullName evidence="2">S24/S26 family peptidase</fullName>
    </submittedName>
</protein>
<dbReference type="AlphaFoldDB" id="A0A9D1YBS8"/>
<reference evidence="2" key="2">
    <citation type="submission" date="2021-04" db="EMBL/GenBank/DDBJ databases">
        <authorList>
            <person name="Gilroy R."/>
        </authorList>
    </citation>
    <scope>NUCLEOTIDE SEQUENCE</scope>
    <source>
        <strain evidence="2">1282</strain>
    </source>
</reference>
<dbReference type="Gene3D" id="2.10.109.10">
    <property type="entry name" value="Umud Fragment, subunit A"/>
    <property type="match status" value="1"/>
</dbReference>
<dbReference type="Proteomes" id="UP000823915">
    <property type="component" value="Unassembled WGS sequence"/>
</dbReference>
<keyword evidence="1" id="KW-0472">Membrane</keyword>
<sequence length="174" mass="18059">MRILIQGLRWVLALVLGAALVLSGWLAFQGAVLHQQRPSVAGYFSAPVEDGAMEPALSQGDAAILRQGQDFSPGDIVAFVNQAGELSLRRVVGTSGEAYITQGDSMDQPDETLLSPGQVAGRCVAALPGAGILLQGLGSPWGTLCLGALWLLVVLLPAGLTGQKAEAPGRHHKT</sequence>
<proteinExistence type="predicted"/>
<feature type="transmembrane region" description="Helical" evidence="1">
    <location>
        <begin position="7"/>
        <end position="28"/>
    </location>
</feature>
<evidence type="ECO:0000313" key="2">
    <source>
        <dbReference type="EMBL" id="HIY26042.1"/>
    </source>
</evidence>
<dbReference type="InterPro" id="IPR036286">
    <property type="entry name" value="LexA/Signal_pep-like_sf"/>
</dbReference>
<keyword evidence="1" id="KW-1133">Transmembrane helix</keyword>
<keyword evidence="1" id="KW-0812">Transmembrane</keyword>
<evidence type="ECO:0000313" key="3">
    <source>
        <dbReference type="Proteomes" id="UP000823915"/>
    </source>
</evidence>